<accession>A0A8X7ZCH1</accession>
<name>A0A8X7ZCH1_POPTO</name>
<proteinExistence type="predicted"/>
<gene>
    <name evidence="1" type="ORF">POTOM_034072</name>
</gene>
<dbReference type="Proteomes" id="UP000886885">
    <property type="component" value="Chromosome 9D"/>
</dbReference>
<dbReference type="EMBL" id="JAAWWB010000018">
    <property type="protein sequence ID" value="KAG6760885.1"/>
    <property type="molecule type" value="Genomic_DNA"/>
</dbReference>
<sequence length="116" mass="12567">MGGSALYSQFCTSQARGYADPGKRVCSPRVEGLEIAMGVCRPARLGLQPWHVLLQILGCRSSYPLTWVCNLARGLVLEPCVCSLGLAADYLSELIWSVTATTTVDPWLQSLPLTPL</sequence>
<keyword evidence="2" id="KW-1185">Reference proteome</keyword>
<evidence type="ECO:0000313" key="1">
    <source>
        <dbReference type="EMBL" id="KAG6760885.1"/>
    </source>
</evidence>
<organism evidence="1 2">
    <name type="scientific">Populus tomentosa</name>
    <name type="common">Chinese white poplar</name>
    <dbReference type="NCBI Taxonomy" id="118781"/>
    <lineage>
        <taxon>Eukaryota</taxon>
        <taxon>Viridiplantae</taxon>
        <taxon>Streptophyta</taxon>
        <taxon>Embryophyta</taxon>
        <taxon>Tracheophyta</taxon>
        <taxon>Spermatophyta</taxon>
        <taxon>Magnoliopsida</taxon>
        <taxon>eudicotyledons</taxon>
        <taxon>Gunneridae</taxon>
        <taxon>Pentapetalae</taxon>
        <taxon>rosids</taxon>
        <taxon>fabids</taxon>
        <taxon>Malpighiales</taxon>
        <taxon>Salicaceae</taxon>
        <taxon>Saliceae</taxon>
        <taxon>Populus</taxon>
    </lineage>
</organism>
<evidence type="ECO:0000313" key="2">
    <source>
        <dbReference type="Proteomes" id="UP000886885"/>
    </source>
</evidence>
<reference evidence="1" key="1">
    <citation type="journal article" date="2020" name="bioRxiv">
        <title>Hybrid origin of Populus tomentosa Carr. identified through genome sequencing and phylogenomic analysis.</title>
        <authorList>
            <person name="An X."/>
            <person name="Gao K."/>
            <person name="Chen Z."/>
            <person name="Li J."/>
            <person name="Yang X."/>
            <person name="Yang X."/>
            <person name="Zhou J."/>
            <person name="Guo T."/>
            <person name="Zhao T."/>
            <person name="Huang S."/>
            <person name="Miao D."/>
            <person name="Khan W.U."/>
            <person name="Rao P."/>
            <person name="Ye M."/>
            <person name="Lei B."/>
            <person name="Liao W."/>
            <person name="Wang J."/>
            <person name="Ji L."/>
            <person name="Li Y."/>
            <person name="Guo B."/>
            <person name="Mustafa N.S."/>
            <person name="Li S."/>
            <person name="Yun Q."/>
            <person name="Keller S.R."/>
            <person name="Mao J."/>
            <person name="Zhang R."/>
            <person name="Strauss S.H."/>
        </authorList>
    </citation>
    <scope>NUCLEOTIDE SEQUENCE</scope>
    <source>
        <strain evidence="1">GM15</strain>
        <tissue evidence="1">Leaf</tissue>
    </source>
</reference>
<protein>
    <submittedName>
        <fullName evidence="1">Uncharacterized protein</fullName>
    </submittedName>
</protein>
<comment type="caution">
    <text evidence="1">The sequence shown here is derived from an EMBL/GenBank/DDBJ whole genome shotgun (WGS) entry which is preliminary data.</text>
</comment>
<dbReference type="AlphaFoldDB" id="A0A8X7ZCH1"/>